<comment type="caution">
    <text evidence="4">The sequence shown here is derived from an EMBL/GenBank/DDBJ whole genome shotgun (WGS) entry which is preliminary data.</text>
</comment>
<dbReference type="InterPro" id="IPR036188">
    <property type="entry name" value="FAD/NAD-bd_sf"/>
</dbReference>
<organism evidence="4 5">
    <name type="scientific">Diaporthe vaccinii</name>
    <dbReference type="NCBI Taxonomy" id="105482"/>
    <lineage>
        <taxon>Eukaryota</taxon>
        <taxon>Fungi</taxon>
        <taxon>Dikarya</taxon>
        <taxon>Ascomycota</taxon>
        <taxon>Pezizomycotina</taxon>
        <taxon>Sordariomycetes</taxon>
        <taxon>Sordariomycetidae</taxon>
        <taxon>Diaporthales</taxon>
        <taxon>Diaporthaceae</taxon>
        <taxon>Diaporthe</taxon>
        <taxon>Diaporthe eres species complex</taxon>
    </lineage>
</organism>
<evidence type="ECO:0000313" key="4">
    <source>
        <dbReference type="EMBL" id="KAL2284257.1"/>
    </source>
</evidence>
<keyword evidence="1" id="KW-0285">Flavoprotein</keyword>
<evidence type="ECO:0000256" key="3">
    <source>
        <dbReference type="ARBA" id="ARBA00023002"/>
    </source>
</evidence>
<dbReference type="Pfam" id="PF13450">
    <property type="entry name" value="NAD_binding_8"/>
    <property type="match status" value="1"/>
</dbReference>
<dbReference type="PANTHER" id="PTHR23023">
    <property type="entry name" value="DIMETHYLANILINE MONOOXYGENASE"/>
    <property type="match status" value="1"/>
</dbReference>
<gene>
    <name evidence="4" type="ORF">FJTKL_08985</name>
</gene>
<keyword evidence="2" id="KW-0274">FAD</keyword>
<dbReference type="InterPro" id="IPR050346">
    <property type="entry name" value="FMO-like"/>
</dbReference>
<dbReference type="Proteomes" id="UP001600888">
    <property type="component" value="Unassembled WGS sequence"/>
</dbReference>
<keyword evidence="5" id="KW-1185">Reference proteome</keyword>
<dbReference type="SUPFAM" id="SSF51905">
    <property type="entry name" value="FAD/NAD(P)-binding domain"/>
    <property type="match status" value="1"/>
</dbReference>
<dbReference type="Gene3D" id="3.50.50.60">
    <property type="entry name" value="FAD/NAD(P)-binding domain"/>
    <property type="match status" value="1"/>
</dbReference>
<accession>A0ABR4EPA8</accession>
<dbReference type="EMBL" id="JBAWTH010000037">
    <property type="protein sequence ID" value="KAL2284257.1"/>
    <property type="molecule type" value="Genomic_DNA"/>
</dbReference>
<name>A0ABR4EPA8_9PEZI</name>
<evidence type="ECO:0000256" key="2">
    <source>
        <dbReference type="ARBA" id="ARBA00022827"/>
    </source>
</evidence>
<dbReference type="Pfam" id="PF13738">
    <property type="entry name" value="Pyr_redox_3"/>
    <property type="match status" value="1"/>
</dbReference>
<sequence length="645" mass="72842">MAHMEHKVDLVVIGAGWAGLVNAKTYQHLHPDHSVVLLDQNESLGGTVREFSGHLLLSGSTITFFTVCVSEVLPTLTRPFLSGRSHTTARWAKERLYPGLKTNNLVGTLEYPDFPLVPEEFGMERGQHIPGPIVHDYLSRYAEKFEIADKIWLKHKVVSAEHQDRGGWIITAEAGDDVIKIEAAKIVVATGLSSEEFLPRFEGEETFGSPIVHSKHFPKYSDTLDTAKSVTILGGTKSAWDAVYVYASKGIKVDWVIRESGRGPIWQSPPYVTPFKKWLEKLVNTRLLTWFSPCIWGYADGFTGIRRFWHETRIGRAITRAFWWMLGNDVATLNRYDKHPETKKLKPWTDAFFSGTAFSILNYDTNFFDHVTNGTVKIHIADLIGLSPSTVHLSDGTSLNTELLLCVTGWKHVPSVKFLPEGIEKELGLPHVPSDDEPLWTSDLVHKADEEILRRFPGLRDQPKRQKNFVPLAEAKGLSTRIQDEVDPSNHTKLTPYTLYRFIVPPSPRFFATRDIAFTAFATNFSTVISVHLQAIWISAFFDGDIAVQGQDTDTNHEAAERLKYDMLLHSRFGRWRYPAGHGSQFPDFVFDAVPYFDLLLGDLGLENRRKKGWFAEITDPYGPADYRDTVSEWVAKRDALGSGL</sequence>
<evidence type="ECO:0000256" key="1">
    <source>
        <dbReference type="ARBA" id="ARBA00022630"/>
    </source>
</evidence>
<keyword evidence="3" id="KW-0560">Oxidoreductase</keyword>
<proteinExistence type="predicted"/>
<evidence type="ECO:0008006" key="6">
    <source>
        <dbReference type="Google" id="ProtNLM"/>
    </source>
</evidence>
<evidence type="ECO:0000313" key="5">
    <source>
        <dbReference type="Proteomes" id="UP001600888"/>
    </source>
</evidence>
<reference evidence="4 5" key="1">
    <citation type="submission" date="2024-03" db="EMBL/GenBank/DDBJ databases">
        <title>A high-quality draft genome sequence of Diaporthe vaccinii, a causative agent of upright dieback and viscid rot disease in cranberry plants.</title>
        <authorList>
            <person name="Sarrasin M."/>
            <person name="Lang B.F."/>
            <person name="Burger G."/>
        </authorList>
    </citation>
    <scope>NUCLEOTIDE SEQUENCE [LARGE SCALE GENOMIC DNA]</scope>
    <source>
        <strain evidence="4 5">IS7</strain>
    </source>
</reference>
<protein>
    <recommendedName>
        <fullName evidence="6">FAD/NAD(P)-binding domain-containing protein</fullName>
    </recommendedName>
</protein>